<evidence type="ECO:0000313" key="3">
    <source>
        <dbReference type="Proteomes" id="UP000016569"/>
    </source>
</evidence>
<dbReference type="InterPro" id="IPR052894">
    <property type="entry name" value="AsmA-related"/>
</dbReference>
<proteinExistence type="predicted"/>
<organism evidence="2 3">
    <name type="scientific">Brevundimonas abyssalis TAR-001</name>
    <dbReference type="NCBI Taxonomy" id="1391729"/>
    <lineage>
        <taxon>Bacteria</taxon>
        <taxon>Pseudomonadati</taxon>
        <taxon>Pseudomonadota</taxon>
        <taxon>Alphaproteobacteria</taxon>
        <taxon>Caulobacterales</taxon>
        <taxon>Caulobacteraceae</taxon>
        <taxon>Brevundimonas</taxon>
    </lineage>
</organism>
<dbReference type="Proteomes" id="UP000016569">
    <property type="component" value="Unassembled WGS sequence"/>
</dbReference>
<comment type="caution">
    <text evidence="2">The sequence shown here is derived from an EMBL/GenBank/DDBJ whole genome shotgun (WGS) entry which is preliminary data.</text>
</comment>
<dbReference type="RefSeq" id="WP_021696685.1">
    <property type="nucleotide sequence ID" value="NZ_BATC01000009.1"/>
</dbReference>
<dbReference type="EMBL" id="BATC01000009">
    <property type="protein sequence ID" value="GAD58589.1"/>
    <property type="molecule type" value="Genomic_DNA"/>
</dbReference>
<feature type="domain" description="AsmA" evidence="1">
    <location>
        <begin position="117"/>
        <end position="485"/>
    </location>
</feature>
<accession>A0A8E0N8I5</accession>
<name>A0A8E0N8I5_9CAUL</name>
<evidence type="ECO:0000313" key="2">
    <source>
        <dbReference type="EMBL" id="GAD58589.1"/>
    </source>
</evidence>
<dbReference type="GO" id="GO:0005886">
    <property type="term" value="C:plasma membrane"/>
    <property type="evidence" value="ECO:0007669"/>
    <property type="project" value="TreeGrafter"/>
</dbReference>
<evidence type="ECO:0000259" key="1">
    <source>
        <dbReference type="Pfam" id="PF05170"/>
    </source>
</evidence>
<dbReference type="OrthoDB" id="5749006at2"/>
<dbReference type="PANTHER" id="PTHR30441">
    <property type="entry name" value="DUF748 DOMAIN-CONTAINING PROTEIN"/>
    <property type="match status" value="1"/>
</dbReference>
<reference evidence="3" key="1">
    <citation type="journal article" date="2013" name="Genome Announc.">
        <title>Draft Genome Sequence of the Dimorphic Prosthecate Bacterium Brevundimonas abyssalis TAR-001T.</title>
        <authorList>
            <person name="Tsubouchi T."/>
            <person name="Nishi S."/>
            <person name="Usui K."/>
            <person name="Shimane Y."/>
            <person name="Takaki Y."/>
            <person name="Maruyama T."/>
            <person name="Hatada Y."/>
        </authorList>
    </citation>
    <scope>NUCLEOTIDE SEQUENCE [LARGE SCALE GENOMIC DNA]</scope>
    <source>
        <strain evidence="3">TAR-001</strain>
    </source>
</reference>
<dbReference type="InterPro" id="IPR007844">
    <property type="entry name" value="AsmA"/>
</dbReference>
<keyword evidence="3" id="KW-1185">Reference proteome</keyword>
<protein>
    <recommendedName>
        <fullName evidence="1">AsmA domain-containing protein</fullName>
    </recommendedName>
</protein>
<sequence length="591" mass="63502">MTLFGWTPSVAVEDLRIGGPDWADEDDTLRVGRFEGSARLQRLLAGQLELTRAVVIEPEIVLIVHEDGRRSWVMDDTGPDEPTRLPLIERLLIRDGRVRVDERGRGLTLDAAIDARELAEGVGDEDERSGFRLEGEGALNGQPLTLRVLGEPFVQLRRDRPWRFRAELTGAGSELEARGQITRPFDLSHFTADLSLSGPDLANLYLITGVVTPNTPPYSLEGDLARDDSLWTFNEVTGRVGDSDLSGDVSVDRVDDRLRVEADLRSRSLDLDDLFAVLGAPPDPTETASPEQRARAGAMRAQARLLPDAPLRTERLRTMDGRLDFRADEVKHNDLAVTAVSLGAALEDGILGLDPIAFAFAQGELNGTARIDATGDVPQSTVDLRLAGYPLEAVIPARDGQPTVTGRALGRVRLQGPGASIADFAARSRGTITVVVPQGQMREAFAELLGINVGRGLRLLLSDDQRTTPIRCAVASFDVRDGIGTASTFIIDTDVVLAQGEGTLNLRNERLDIRIDGESKKPRLLRVWSPITVSGPIRSPSVGVDEAAIAGQVGLIAAIGALVAPVAGVLGLIEPGLAEDANCGALISQAR</sequence>
<dbReference type="GO" id="GO:0090313">
    <property type="term" value="P:regulation of protein targeting to membrane"/>
    <property type="evidence" value="ECO:0007669"/>
    <property type="project" value="TreeGrafter"/>
</dbReference>
<gene>
    <name evidence="2" type="ORF">MBEBAB_0839</name>
</gene>
<dbReference type="AlphaFoldDB" id="A0A8E0N8I5"/>
<dbReference type="PANTHER" id="PTHR30441:SF9">
    <property type="entry name" value="ASMA FAMILY PROTEIN YHJG"/>
    <property type="match status" value="1"/>
</dbReference>
<dbReference type="Pfam" id="PF05170">
    <property type="entry name" value="AsmA"/>
    <property type="match status" value="1"/>
</dbReference>